<dbReference type="PANTHER" id="PTHR30469">
    <property type="entry name" value="MULTIDRUG RESISTANCE PROTEIN MDTA"/>
    <property type="match status" value="1"/>
</dbReference>
<protein>
    <submittedName>
        <fullName evidence="4">HlyD family efflux transporter periplasmic adaptor subunit</fullName>
    </submittedName>
</protein>
<proteinExistence type="predicted"/>
<sequence>MDGSTKRTVIKIILITLVIWGILSITAFSPKTEIPTIPAERVDVLQASYQSYPNMVTVYGKVKALGPRRIDTEIASSIVSRPIQNGSVVEQHQLLALLDTTDLKIKQVSLEQDIEKFQHQIQRLNSEIEHLDVVIEHDQELLKTAEDDLERYQNIDQKFRSKTGLNQRTDTVNQRSKALQNSKKQRQTLVHQVDQAKSDLVQKNMAYLDNNIDISKAEIRSPMDGVISDLDKQVGDFLPKGSSLCAIIDPKNTYIEAYIPTIYYGQLNDQVTAKIQNEQHSSLQLVHVDPQVDEGQAHLNTQFHYEGEPVLYPIGQVVSIGLEFQLESPSIALPESAIYEEAFDYVYLVIDGALQKVNIQILGRLYQHHMTEYLVTSPEIKEGDLVVTSRLPRPKTGLKVSYE</sequence>
<dbReference type="SUPFAM" id="SSF111369">
    <property type="entry name" value="HlyD-like secretion proteins"/>
    <property type="match status" value="1"/>
</dbReference>
<evidence type="ECO:0000256" key="1">
    <source>
        <dbReference type="SAM" id="Coils"/>
    </source>
</evidence>
<name>A0ABT1L5E2_9GAMM</name>
<feature type="transmembrane region" description="Helical" evidence="3">
    <location>
        <begin position="12"/>
        <end position="29"/>
    </location>
</feature>
<reference evidence="4 5" key="1">
    <citation type="journal article" date="2022" name="Nat. Microbiol.">
        <title>The microbiome of a bacterivorous marine choanoflagellate contains a resource-demanding obligate bacterial associate.</title>
        <authorList>
            <person name="Needham D.M."/>
            <person name="Poirier C."/>
            <person name="Bachy C."/>
            <person name="George E.E."/>
            <person name="Wilken S."/>
            <person name="Yung C.C.M."/>
            <person name="Limardo A.J."/>
            <person name="Morando M."/>
            <person name="Sudek L."/>
            <person name="Malmstrom R.R."/>
            <person name="Keeling P.J."/>
            <person name="Santoro A.E."/>
            <person name="Worden A.Z."/>
        </authorList>
    </citation>
    <scope>NUCLEOTIDE SEQUENCE [LARGE SCALE GENOMIC DNA]</scope>
    <source>
        <strain evidence="4 5">Comchoano-2</strain>
    </source>
</reference>
<accession>A0ABT1L5E2</accession>
<dbReference type="Gene3D" id="1.10.287.470">
    <property type="entry name" value="Helix hairpin bin"/>
    <property type="match status" value="1"/>
</dbReference>
<evidence type="ECO:0000256" key="2">
    <source>
        <dbReference type="SAM" id="MobiDB-lite"/>
    </source>
</evidence>
<keyword evidence="1" id="KW-0175">Coiled coil</keyword>
<dbReference type="Gene3D" id="2.40.420.20">
    <property type="match status" value="1"/>
</dbReference>
<evidence type="ECO:0000256" key="3">
    <source>
        <dbReference type="SAM" id="Phobius"/>
    </source>
</evidence>
<gene>
    <name evidence="4" type="ORF">MKS91_03695</name>
</gene>
<keyword evidence="3" id="KW-0472">Membrane</keyword>
<feature type="coiled-coil region" evidence="1">
    <location>
        <begin position="107"/>
        <end position="155"/>
    </location>
</feature>
<dbReference type="Proteomes" id="UP001320768">
    <property type="component" value="Unassembled WGS sequence"/>
</dbReference>
<comment type="caution">
    <text evidence="4">The sequence shown here is derived from an EMBL/GenBank/DDBJ whole genome shotgun (WGS) entry which is preliminary data.</text>
</comment>
<dbReference type="Gene3D" id="2.40.30.170">
    <property type="match status" value="1"/>
</dbReference>
<organism evidence="4 5">
    <name type="scientific">Candidatus Synchoanobacter obligatus</name>
    <dbReference type="NCBI Taxonomy" id="2919597"/>
    <lineage>
        <taxon>Bacteria</taxon>
        <taxon>Pseudomonadati</taxon>
        <taxon>Pseudomonadota</taxon>
        <taxon>Gammaproteobacteria</taxon>
        <taxon>Candidatus Comchoanobacterales</taxon>
        <taxon>Candidatus Comchoanobacteraceae</taxon>
        <taxon>Candidatus Synchoanobacter</taxon>
    </lineage>
</organism>
<evidence type="ECO:0000313" key="5">
    <source>
        <dbReference type="Proteomes" id="UP001320768"/>
    </source>
</evidence>
<evidence type="ECO:0000313" key="4">
    <source>
        <dbReference type="EMBL" id="MCP8352392.1"/>
    </source>
</evidence>
<dbReference type="EMBL" id="JAKUDN010000002">
    <property type="protein sequence ID" value="MCP8352392.1"/>
    <property type="molecule type" value="Genomic_DNA"/>
</dbReference>
<dbReference type="Gene3D" id="2.40.50.100">
    <property type="match status" value="1"/>
</dbReference>
<dbReference type="RefSeq" id="WP_258569497.1">
    <property type="nucleotide sequence ID" value="NZ_JAKUDN010000002.1"/>
</dbReference>
<keyword evidence="5" id="KW-1185">Reference proteome</keyword>
<keyword evidence="3" id="KW-0812">Transmembrane</keyword>
<keyword evidence="3" id="KW-1133">Transmembrane helix</keyword>
<feature type="region of interest" description="Disordered" evidence="2">
    <location>
        <begin position="163"/>
        <end position="185"/>
    </location>
</feature>